<evidence type="ECO:0008006" key="3">
    <source>
        <dbReference type="Google" id="ProtNLM"/>
    </source>
</evidence>
<organism evidence="1 2">
    <name type="scientific">Terrilactibacillus laevilacticus</name>
    <dbReference type="NCBI Taxonomy" id="1380157"/>
    <lineage>
        <taxon>Bacteria</taxon>
        <taxon>Bacillati</taxon>
        <taxon>Bacillota</taxon>
        <taxon>Bacilli</taxon>
        <taxon>Bacillales</taxon>
        <taxon>Bacillaceae</taxon>
        <taxon>Terrilactibacillus</taxon>
    </lineage>
</organism>
<proteinExistence type="predicted"/>
<reference evidence="2" key="1">
    <citation type="journal article" date="2019" name="Int. J. Syst. Evol. Microbiol.">
        <title>The Global Catalogue of Microorganisms (GCM) 10K type strain sequencing project: providing services to taxonomists for standard genome sequencing and annotation.</title>
        <authorList>
            <consortium name="The Broad Institute Genomics Platform"/>
            <consortium name="The Broad Institute Genome Sequencing Center for Infectious Disease"/>
            <person name="Wu L."/>
            <person name="Ma J."/>
        </authorList>
    </citation>
    <scope>NUCLEOTIDE SEQUENCE [LARGE SCALE GENOMIC DNA]</scope>
    <source>
        <strain evidence="2">TISTR 2241</strain>
    </source>
</reference>
<protein>
    <recommendedName>
        <fullName evidence="3">LXG domain-containing protein</fullName>
    </recommendedName>
</protein>
<dbReference type="RefSeq" id="WP_141191213.1">
    <property type="nucleotide sequence ID" value="NZ_JBHUMR010000012.1"/>
</dbReference>
<accession>A0ABW5PRI4</accession>
<dbReference type="Proteomes" id="UP001597458">
    <property type="component" value="Unassembled WGS sequence"/>
</dbReference>
<dbReference type="EMBL" id="JBHUMR010000012">
    <property type="protein sequence ID" value="MFD2617483.1"/>
    <property type="molecule type" value="Genomic_DNA"/>
</dbReference>
<sequence length="62" mass="7060">MKHTISKAGKEISHFITEFGKHSNKIDEFSKGITELAEMNLLAYKYSNEAGRARENERDSLS</sequence>
<name>A0ABW5PRI4_9BACI</name>
<keyword evidence="2" id="KW-1185">Reference proteome</keyword>
<comment type="caution">
    <text evidence="1">The sequence shown here is derived from an EMBL/GenBank/DDBJ whole genome shotgun (WGS) entry which is preliminary data.</text>
</comment>
<evidence type="ECO:0000313" key="1">
    <source>
        <dbReference type="EMBL" id="MFD2617483.1"/>
    </source>
</evidence>
<evidence type="ECO:0000313" key="2">
    <source>
        <dbReference type="Proteomes" id="UP001597458"/>
    </source>
</evidence>
<gene>
    <name evidence="1" type="ORF">ACFSTF_09230</name>
</gene>